<accession>A0A834M5M6</accession>
<keyword evidence="1" id="KW-1133">Transmembrane helix</keyword>
<evidence type="ECO:0000313" key="3">
    <source>
        <dbReference type="Proteomes" id="UP000625711"/>
    </source>
</evidence>
<keyword evidence="3" id="KW-1185">Reference proteome</keyword>
<evidence type="ECO:0000256" key="1">
    <source>
        <dbReference type="SAM" id="Phobius"/>
    </source>
</evidence>
<comment type="caution">
    <text evidence="2">The sequence shown here is derived from an EMBL/GenBank/DDBJ whole genome shotgun (WGS) entry which is preliminary data.</text>
</comment>
<feature type="transmembrane region" description="Helical" evidence="1">
    <location>
        <begin position="66"/>
        <end position="89"/>
    </location>
</feature>
<feature type="transmembrane region" description="Helical" evidence="1">
    <location>
        <begin position="21"/>
        <end position="45"/>
    </location>
</feature>
<dbReference type="OrthoDB" id="6691783at2759"/>
<dbReference type="Proteomes" id="UP000625711">
    <property type="component" value="Unassembled WGS sequence"/>
</dbReference>
<proteinExistence type="predicted"/>
<reference evidence="2" key="1">
    <citation type="submission" date="2020-08" db="EMBL/GenBank/DDBJ databases">
        <title>Genome sequencing and assembly of the red palm weevil Rhynchophorus ferrugineus.</title>
        <authorList>
            <person name="Dias G.B."/>
            <person name="Bergman C.M."/>
            <person name="Manee M."/>
        </authorList>
    </citation>
    <scope>NUCLEOTIDE SEQUENCE</scope>
    <source>
        <strain evidence="2">AA-2017</strain>
        <tissue evidence="2">Whole larva</tissue>
    </source>
</reference>
<dbReference type="EMBL" id="JAACXV010014582">
    <property type="protein sequence ID" value="KAF7265979.1"/>
    <property type="molecule type" value="Genomic_DNA"/>
</dbReference>
<dbReference type="AlphaFoldDB" id="A0A834M5M6"/>
<protein>
    <submittedName>
        <fullName evidence="2">Uncharacterized protein</fullName>
    </submittedName>
</protein>
<keyword evidence="1" id="KW-0472">Membrane</keyword>
<keyword evidence="1" id="KW-0812">Transmembrane</keyword>
<sequence>MATLKDIHSVFVKELVESSKLIPHAACSAIPSVLFLVSVFLLLHIRFHQYENLFTTWYSRLYKELLFHWTYFYTTRLWFLFLKLSKWFIRSRDGISSENIYYFNANKYVLPFVIFFLVLAVSLIPCLILFIKYLNRVVIPNFFLGVGIEDPWTHSEIGTAGHYLERPPPPNHFYPYNKHNVSYRSKRSSSVDTNVYLFKQPFSSRTSRSAEELLD</sequence>
<evidence type="ECO:0000313" key="2">
    <source>
        <dbReference type="EMBL" id="KAF7265979.1"/>
    </source>
</evidence>
<name>A0A834M5M6_RHYFE</name>
<organism evidence="2 3">
    <name type="scientific">Rhynchophorus ferrugineus</name>
    <name type="common">Red palm weevil</name>
    <name type="synonym">Curculio ferrugineus</name>
    <dbReference type="NCBI Taxonomy" id="354439"/>
    <lineage>
        <taxon>Eukaryota</taxon>
        <taxon>Metazoa</taxon>
        <taxon>Ecdysozoa</taxon>
        <taxon>Arthropoda</taxon>
        <taxon>Hexapoda</taxon>
        <taxon>Insecta</taxon>
        <taxon>Pterygota</taxon>
        <taxon>Neoptera</taxon>
        <taxon>Endopterygota</taxon>
        <taxon>Coleoptera</taxon>
        <taxon>Polyphaga</taxon>
        <taxon>Cucujiformia</taxon>
        <taxon>Curculionidae</taxon>
        <taxon>Dryophthorinae</taxon>
        <taxon>Rhynchophorus</taxon>
    </lineage>
</organism>
<feature type="transmembrane region" description="Helical" evidence="1">
    <location>
        <begin position="109"/>
        <end position="131"/>
    </location>
</feature>
<gene>
    <name evidence="2" type="ORF">GWI33_020715</name>
</gene>